<feature type="compositionally biased region" description="Low complexity" evidence="1">
    <location>
        <begin position="126"/>
        <end position="145"/>
    </location>
</feature>
<reference evidence="2" key="1">
    <citation type="submission" date="2021-01" db="EMBL/GenBank/DDBJ databases">
        <authorList>
            <person name="Corre E."/>
            <person name="Pelletier E."/>
            <person name="Niang G."/>
            <person name="Scheremetjew M."/>
            <person name="Finn R."/>
            <person name="Kale V."/>
            <person name="Holt S."/>
            <person name="Cochrane G."/>
            <person name="Meng A."/>
            <person name="Brown T."/>
            <person name="Cohen L."/>
        </authorList>
    </citation>
    <scope>NUCLEOTIDE SEQUENCE</scope>
    <source>
        <strain evidence="2">GSO104</strain>
    </source>
</reference>
<gene>
    <name evidence="2" type="ORF">DBRI00130_LOCUS3174</name>
</gene>
<evidence type="ECO:0000313" key="2">
    <source>
        <dbReference type="EMBL" id="CAE4584369.1"/>
    </source>
</evidence>
<feature type="compositionally biased region" description="Basic and acidic residues" evidence="1">
    <location>
        <begin position="154"/>
        <end position="178"/>
    </location>
</feature>
<accession>A0A7S4QKF4</accession>
<protein>
    <submittedName>
        <fullName evidence="2">Uncharacterized protein</fullName>
    </submittedName>
</protein>
<organism evidence="2">
    <name type="scientific">Ditylum brightwellii</name>
    <dbReference type="NCBI Taxonomy" id="49249"/>
    <lineage>
        <taxon>Eukaryota</taxon>
        <taxon>Sar</taxon>
        <taxon>Stramenopiles</taxon>
        <taxon>Ochrophyta</taxon>
        <taxon>Bacillariophyta</taxon>
        <taxon>Mediophyceae</taxon>
        <taxon>Lithodesmiophycidae</taxon>
        <taxon>Lithodesmiales</taxon>
        <taxon>Lithodesmiaceae</taxon>
        <taxon>Ditylum</taxon>
    </lineage>
</organism>
<dbReference type="EMBL" id="HBNS01003909">
    <property type="protein sequence ID" value="CAE4584369.1"/>
    <property type="molecule type" value="Transcribed_RNA"/>
</dbReference>
<feature type="region of interest" description="Disordered" evidence="1">
    <location>
        <begin position="286"/>
        <end position="321"/>
    </location>
</feature>
<name>A0A7S4QKF4_9STRA</name>
<feature type="region of interest" description="Disordered" evidence="1">
    <location>
        <begin position="111"/>
        <end position="178"/>
    </location>
</feature>
<dbReference type="AlphaFoldDB" id="A0A7S4QKF4"/>
<proteinExistence type="predicted"/>
<sequence>MDDTTTLLYSTTVSPEQTIKQQEEREEKIHDCTTMTVNMRTMYPSILLCAALSLFLHDYVKPIMAFTTSNSLKSSRFQKMTFSAAVQQKRMPVWKLASSSSTSDETKIIAETEMDDDETTIVTMTPSSSPDDSSEESSSFPNNDSSQEEEDKEEGITRRDDLLQQRSHDRLQQQREGEKAYQELLRDATILHDVDLTVDDELSVVPLKPAMSFSKFLTMQGKRVVITIRYSEGLRPFFLTTVKKIKENHPHVVLEKQILPSVKDSNNDMVFEVLVDGKVCVGKRRMKKQTVRTSSSNNSNDNSGGSLVLQQQPPGHDVAGGRSVYVSMDELEIAISKARKRRRPSTYYGRMLSSGDNRSAAAMRLDMLRKHNLEKGHGYDGWAD</sequence>
<feature type="compositionally biased region" description="Low complexity" evidence="1">
    <location>
        <begin position="294"/>
        <end position="306"/>
    </location>
</feature>
<evidence type="ECO:0000256" key="1">
    <source>
        <dbReference type="SAM" id="MobiDB-lite"/>
    </source>
</evidence>